<proteinExistence type="predicted"/>
<feature type="compositionally biased region" description="Pro residues" evidence="1">
    <location>
        <begin position="166"/>
        <end position="175"/>
    </location>
</feature>
<organism evidence="2 3">
    <name type="scientific">Lyophyllum shimeji</name>
    <name type="common">Hon-shimeji</name>
    <name type="synonym">Tricholoma shimeji</name>
    <dbReference type="NCBI Taxonomy" id="47721"/>
    <lineage>
        <taxon>Eukaryota</taxon>
        <taxon>Fungi</taxon>
        <taxon>Dikarya</taxon>
        <taxon>Basidiomycota</taxon>
        <taxon>Agaricomycotina</taxon>
        <taxon>Agaricomycetes</taxon>
        <taxon>Agaricomycetidae</taxon>
        <taxon>Agaricales</taxon>
        <taxon>Tricholomatineae</taxon>
        <taxon>Lyophyllaceae</taxon>
        <taxon>Lyophyllum</taxon>
    </lineage>
</organism>
<dbReference type="OrthoDB" id="3070805at2759"/>
<evidence type="ECO:0000313" key="3">
    <source>
        <dbReference type="Proteomes" id="UP001063166"/>
    </source>
</evidence>
<dbReference type="Proteomes" id="UP001063166">
    <property type="component" value="Unassembled WGS sequence"/>
</dbReference>
<reference evidence="2" key="1">
    <citation type="submission" date="2022-07" db="EMBL/GenBank/DDBJ databases">
        <title>The genome of Lyophyllum shimeji provides insight into the initial evolution of ectomycorrhizal fungal genome.</title>
        <authorList>
            <person name="Kobayashi Y."/>
            <person name="Shibata T."/>
            <person name="Hirakawa H."/>
            <person name="Shigenobu S."/>
            <person name="Nishiyama T."/>
            <person name="Yamada A."/>
            <person name="Hasebe M."/>
            <person name="Kawaguchi M."/>
        </authorList>
    </citation>
    <scope>NUCLEOTIDE SEQUENCE</scope>
    <source>
        <strain evidence="2">AT787</strain>
    </source>
</reference>
<dbReference type="EMBL" id="BRPK01000002">
    <property type="protein sequence ID" value="GLB35506.1"/>
    <property type="molecule type" value="Genomic_DNA"/>
</dbReference>
<feature type="compositionally biased region" description="Basic and acidic residues" evidence="1">
    <location>
        <begin position="152"/>
        <end position="163"/>
    </location>
</feature>
<name>A0A9P3PHC5_LYOSH</name>
<protein>
    <submittedName>
        <fullName evidence="2">Uncharacterized protein</fullName>
    </submittedName>
</protein>
<feature type="compositionally biased region" description="Basic and acidic residues" evidence="1">
    <location>
        <begin position="116"/>
        <end position="127"/>
    </location>
</feature>
<sequence length="184" mass="20096">MTLLEPIDDMLGTNLPLVSFHNLGSMLFAEDLGVPVHYHTTPEFILCAGGRVAYVVTDEARRTWASRPPTRIDDDLVVLMKRPITLPSRSAGSAPSDETHGDSCTMPALARPTAHRPRDSALLRDRSNGLIPSRHTDPLSCAEYHLVGPVSQDHHRESLRRDGSLSPPPSLPTPPLSACKRGLQ</sequence>
<evidence type="ECO:0000256" key="1">
    <source>
        <dbReference type="SAM" id="MobiDB-lite"/>
    </source>
</evidence>
<gene>
    <name evidence="2" type="ORF">LshimejAT787_0210710</name>
</gene>
<keyword evidence="3" id="KW-1185">Reference proteome</keyword>
<feature type="region of interest" description="Disordered" evidence="1">
    <location>
        <begin position="87"/>
        <end position="184"/>
    </location>
</feature>
<dbReference type="AlphaFoldDB" id="A0A9P3PHC5"/>
<evidence type="ECO:0000313" key="2">
    <source>
        <dbReference type="EMBL" id="GLB35506.1"/>
    </source>
</evidence>
<accession>A0A9P3PHC5</accession>
<comment type="caution">
    <text evidence="2">The sequence shown here is derived from an EMBL/GenBank/DDBJ whole genome shotgun (WGS) entry which is preliminary data.</text>
</comment>